<keyword evidence="1" id="KW-0812">Transmembrane</keyword>
<sequence length="215" mass="23279">MRVLDDYIESANYDGDLAAVRSLWQVPLIVETAGVLVFLTYLGLPVLLAVRGDSGTMARSTLDGHAERRFLLRLLGLTEEPAWCDGIRNPRVRALARDLAARHVRLPGMHASYLRFVGGMIALAPSLVTGGQQTAASSSWRYVTHAMSVLHAPLDDPPAELARCAAFVRQYASPSATGTVMARELAVRHARHVSAAIPALFPESRSAVLLMLKGI</sequence>
<gene>
    <name evidence="2" type="ORF">HTZ77_29665</name>
</gene>
<dbReference type="RefSeq" id="WP_175592978.1">
    <property type="nucleotide sequence ID" value="NZ_JABWGN010000011.1"/>
</dbReference>
<dbReference type="EMBL" id="JABWGN010000011">
    <property type="protein sequence ID" value="NUW35568.1"/>
    <property type="molecule type" value="Genomic_DNA"/>
</dbReference>
<dbReference type="Proteomes" id="UP000586042">
    <property type="component" value="Unassembled WGS sequence"/>
</dbReference>
<reference evidence="2 3" key="1">
    <citation type="submission" date="2020-06" db="EMBL/GenBank/DDBJ databases">
        <title>Nonomuraea sp. SMC257, a novel actinomycete isolated from soil.</title>
        <authorList>
            <person name="Chanama M."/>
        </authorList>
    </citation>
    <scope>NUCLEOTIDE SEQUENCE [LARGE SCALE GENOMIC DNA]</scope>
    <source>
        <strain evidence="2 3">SMC257</strain>
    </source>
</reference>
<evidence type="ECO:0000313" key="3">
    <source>
        <dbReference type="Proteomes" id="UP000586042"/>
    </source>
</evidence>
<protein>
    <recommendedName>
        <fullName evidence="4">ER-bound oxygenase mpaB/mpaB'/Rubber oxygenase catalytic domain-containing protein</fullName>
    </recommendedName>
</protein>
<organism evidence="2 3">
    <name type="scientific">Nonomuraea montanisoli</name>
    <dbReference type="NCBI Taxonomy" id="2741721"/>
    <lineage>
        <taxon>Bacteria</taxon>
        <taxon>Bacillati</taxon>
        <taxon>Actinomycetota</taxon>
        <taxon>Actinomycetes</taxon>
        <taxon>Streptosporangiales</taxon>
        <taxon>Streptosporangiaceae</taxon>
        <taxon>Nonomuraea</taxon>
    </lineage>
</organism>
<keyword evidence="1" id="KW-0472">Membrane</keyword>
<proteinExistence type="predicted"/>
<evidence type="ECO:0008006" key="4">
    <source>
        <dbReference type="Google" id="ProtNLM"/>
    </source>
</evidence>
<keyword evidence="3" id="KW-1185">Reference proteome</keyword>
<comment type="caution">
    <text evidence="2">The sequence shown here is derived from an EMBL/GenBank/DDBJ whole genome shotgun (WGS) entry which is preliminary data.</text>
</comment>
<feature type="transmembrane region" description="Helical" evidence="1">
    <location>
        <begin position="28"/>
        <end position="50"/>
    </location>
</feature>
<evidence type="ECO:0000313" key="2">
    <source>
        <dbReference type="EMBL" id="NUW35568.1"/>
    </source>
</evidence>
<name>A0A7Y6M593_9ACTN</name>
<keyword evidence="1" id="KW-1133">Transmembrane helix</keyword>
<accession>A0A7Y6M593</accession>
<dbReference type="AlphaFoldDB" id="A0A7Y6M593"/>
<evidence type="ECO:0000256" key="1">
    <source>
        <dbReference type="SAM" id="Phobius"/>
    </source>
</evidence>